<name>A0A644T2B3_9ZZZZ</name>
<reference evidence="1" key="1">
    <citation type="submission" date="2019-08" db="EMBL/GenBank/DDBJ databases">
        <authorList>
            <person name="Kucharzyk K."/>
            <person name="Murdoch R.W."/>
            <person name="Higgins S."/>
            <person name="Loffler F."/>
        </authorList>
    </citation>
    <scope>NUCLEOTIDE SEQUENCE</scope>
</reference>
<evidence type="ECO:0000313" key="1">
    <source>
        <dbReference type="EMBL" id="MPL60637.1"/>
    </source>
</evidence>
<comment type="caution">
    <text evidence="1">The sequence shown here is derived from an EMBL/GenBank/DDBJ whole genome shotgun (WGS) entry which is preliminary data.</text>
</comment>
<protein>
    <submittedName>
        <fullName evidence="1">Uncharacterized protein</fullName>
    </submittedName>
</protein>
<dbReference type="AlphaFoldDB" id="A0A644T2B3"/>
<accession>A0A644T2B3</accession>
<sequence length="203" mass="22079">MNNMPNKTIVILLWTAAIIVIGMIVLQAHIGEIQKAPHEMHSDSSFQTIDKPDNLGLTPAQFKERFNASAENFDNNLKIKTLNIMTGVAQDTFNVRLATHTSLLGTLNDSGMLRSITIIGLGDGSIGSNSDTALAIGILVASFNPNLSLPECYQIIRDTGITDSNSLATGQTIRDGKRYIYTRSNDNKVMFSVSKAIPNNNVK</sequence>
<gene>
    <name evidence="1" type="ORF">SDC9_06198</name>
</gene>
<dbReference type="EMBL" id="VSSQ01000012">
    <property type="protein sequence ID" value="MPL60637.1"/>
    <property type="molecule type" value="Genomic_DNA"/>
</dbReference>
<proteinExistence type="predicted"/>
<organism evidence="1">
    <name type="scientific">bioreactor metagenome</name>
    <dbReference type="NCBI Taxonomy" id="1076179"/>
    <lineage>
        <taxon>unclassified sequences</taxon>
        <taxon>metagenomes</taxon>
        <taxon>ecological metagenomes</taxon>
    </lineage>
</organism>